<sequence>MFAGVALTVSGPLSILQGVTGIASDTMFSPPHYAYRFDLTSWGWIHLVIGVGLFIAGIGVLLHKAWGRGAGIALAGISVVTQFMFVPYYPVWSIIMMVFDLLILWTLARTAHPGARSAH</sequence>
<proteinExistence type="predicted"/>
<name>A0A553Z273_9ACTN</name>
<dbReference type="Proteomes" id="UP000320888">
    <property type="component" value="Unassembled WGS sequence"/>
</dbReference>
<accession>A0A553Z273</accession>
<comment type="caution">
    <text evidence="3">The sequence shown here is derived from an EMBL/GenBank/DDBJ whole genome shotgun (WGS) entry which is preliminary data.</text>
</comment>
<evidence type="ECO:0000259" key="2">
    <source>
        <dbReference type="Pfam" id="PF23636"/>
    </source>
</evidence>
<feature type="transmembrane region" description="Helical" evidence="1">
    <location>
        <begin position="91"/>
        <end position="108"/>
    </location>
</feature>
<reference evidence="3 4" key="1">
    <citation type="submission" date="2019-07" db="EMBL/GenBank/DDBJ databases">
        <title>Draft genome for Streptomyces benahoarensis MZ03-48.</title>
        <authorList>
            <person name="Gonzalez-Pimentel J.L."/>
        </authorList>
    </citation>
    <scope>NUCLEOTIDE SEQUENCE [LARGE SCALE GENOMIC DNA]</scope>
    <source>
        <strain evidence="3 4">MZ03-48</strain>
    </source>
</reference>
<feature type="transmembrane region" description="Helical" evidence="1">
    <location>
        <begin position="42"/>
        <end position="62"/>
    </location>
</feature>
<protein>
    <recommendedName>
        <fullName evidence="2">DUF7144 domain-containing protein</fullName>
    </recommendedName>
</protein>
<keyword evidence="1" id="KW-0812">Transmembrane</keyword>
<evidence type="ECO:0000313" key="3">
    <source>
        <dbReference type="EMBL" id="TSB35567.1"/>
    </source>
</evidence>
<keyword evidence="4" id="KW-1185">Reference proteome</keyword>
<feature type="domain" description="DUF7144" evidence="2">
    <location>
        <begin position="1"/>
        <end position="110"/>
    </location>
</feature>
<keyword evidence="1" id="KW-1133">Transmembrane helix</keyword>
<dbReference type="InterPro" id="IPR055568">
    <property type="entry name" value="DUF7144"/>
</dbReference>
<feature type="transmembrane region" description="Helical" evidence="1">
    <location>
        <begin position="69"/>
        <end position="85"/>
    </location>
</feature>
<evidence type="ECO:0000256" key="1">
    <source>
        <dbReference type="SAM" id="Phobius"/>
    </source>
</evidence>
<dbReference type="OrthoDB" id="4482242at2"/>
<evidence type="ECO:0000313" key="4">
    <source>
        <dbReference type="Proteomes" id="UP000320888"/>
    </source>
</evidence>
<gene>
    <name evidence="3" type="ORF">FNZ23_20890</name>
</gene>
<organism evidence="3 4">
    <name type="scientific">Streptomyces benahoarensis</name>
    <dbReference type="NCBI Taxonomy" id="2595054"/>
    <lineage>
        <taxon>Bacteria</taxon>
        <taxon>Bacillati</taxon>
        <taxon>Actinomycetota</taxon>
        <taxon>Actinomycetes</taxon>
        <taxon>Kitasatosporales</taxon>
        <taxon>Streptomycetaceae</taxon>
        <taxon>Streptomyces</taxon>
    </lineage>
</organism>
<dbReference type="AlphaFoldDB" id="A0A553Z273"/>
<keyword evidence="1" id="KW-0472">Membrane</keyword>
<dbReference type="Pfam" id="PF23636">
    <property type="entry name" value="DUF7144"/>
    <property type="match status" value="1"/>
</dbReference>
<dbReference type="EMBL" id="VKLS01000306">
    <property type="protein sequence ID" value="TSB35567.1"/>
    <property type="molecule type" value="Genomic_DNA"/>
</dbReference>